<protein>
    <recommendedName>
        <fullName evidence="6">Reticulon-like protein</fullName>
    </recommendedName>
</protein>
<comment type="caution">
    <text evidence="8">The sequence shown here is derived from an EMBL/GenBank/DDBJ whole genome shotgun (WGS) entry which is preliminary data.</text>
</comment>
<evidence type="ECO:0000256" key="5">
    <source>
        <dbReference type="ARBA" id="ARBA00023136"/>
    </source>
</evidence>
<dbReference type="PANTHER" id="PTHR10994">
    <property type="entry name" value="RETICULON"/>
    <property type="match status" value="1"/>
</dbReference>
<comment type="caution">
    <text evidence="6">Lacks conserved residue(s) required for the propagation of feature annotation.</text>
</comment>
<keyword evidence="9" id="KW-1185">Reference proteome</keyword>
<dbReference type="AlphaFoldDB" id="A0AAV0KU77"/>
<evidence type="ECO:0000256" key="6">
    <source>
        <dbReference type="RuleBase" id="RU363132"/>
    </source>
</evidence>
<proteinExistence type="predicted"/>
<evidence type="ECO:0000256" key="1">
    <source>
        <dbReference type="ARBA" id="ARBA00004477"/>
    </source>
</evidence>
<organism evidence="8 9">
    <name type="scientific">Linum tenue</name>
    <dbReference type="NCBI Taxonomy" id="586396"/>
    <lineage>
        <taxon>Eukaryota</taxon>
        <taxon>Viridiplantae</taxon>
        <taxon>Streptophyta</taxon>
        <taxon>Embryophyta</taxon>
        <taxon>Tracheophyta</taxon>
        <taxon>Spermatophyta</taxon>
        <taxon>Magnoliopsida</taxon>
        <taxon>eudicotyledons</taxon>
        <taxon>Gunneridae</taxon>
        <taxon>Pentapetalae</taxon>
        <taxon>rosids</taxon>
        <taxon>fabids</taxon>
        <taxon>Malpighiales</taxon>
        <taxon>Linaceae</taxon>
        <taxon>Linum</taxon>
    </lineage>
</organism>
<sequence>MVNQAANLFRTHVNELLAVSQNIALGKDTKLFFKVAAYLLLIAIVGGMTDLLALGYTSLLMILTVPVLYERYGDDVDRYVKMTSYELQKLYNKIDVEVIGRVKKCILEKQKLS</sequence>
<dbReference type="PANTHER" id="PTHR10994:SF65">
    <property type="entry name" value="RETICULON-LIKE PROTEIN B12"/>
    <property type="match status" value="1"/>
</dbReference>
<dbReference type="InterPro" id="IPR045064">
    <property type="entry name" value="Reticulon-like"/>
</dbReference>
<dbReference type="GO" id="GO:0005789">
    <property type="term" value="C:endoplasmic reticulum membrane"/>
    <property type="evidence" value="ECO:0007669"/>
    <property type="project" value="UniProtKB-SubCell"/>
</dbReference>
<dbReference type="InterPro" id="IPR003388">
    <property type="entry name" value="Reticulon"/>
</dbReference>
<keyword evidence="5 6" id="KW-0472">Membrane</keyword>
<evidence type="ECO:0000313" key="9">
    <source>
        <dbReference type="Proteomes" id="UP001154282"/>
    </source>
</evidence>
<feature type="transmembrane region" description="Helical" evidence="6">
    <location>
        <begin position="31"/>
        <end position="48"/>
    </location>
</feature>
<comment type="subcellular location">
    <subcellularLocation>
        <location evidence="1 6">Endoplasmic reticulum membrane</location>
        <topology evidence="1 6">Multi-pass membrane protein</topology>
    </subcellularLocation>
</comment>
<evidence type="ECO:0000313" key="8">
    <source>
        <dbReference type="EMBL" id="CAI0424408.1"/>
    </source>
</evidence>
<keyword evidence="2 6" id="KW-0812">Transmembrane</keyword>
<evidence type="ECO:0000259" key="7">
    <source>
        <dbReference type="PROSITE" id="PS50845"/>
    </source>
</evidence>
<reference evidence="8" key="1">
    <citation type="submission" date="2022-08" db="EMBL/GenBank/DDBJ databases">
        <authorList>
            <person name="Gutierrez-Valencia J."/>
        </authorList>
    </citation>
    <scope>NUCLEOTIDE SEQUENCE</scope>
</reference>
<dbReference type="Pfam" id="PF02453">
    <property type="entry name" value="Reticulon"/>
    <property type="match status" value="1"/>
</dbReference>
<gene>
    <name evidence="8" type="ORF">LITE_LOCUS19944</name>
</gene>
<feature type="domain" description="Reticulon" evidence="7">
    <location>
        <begin position="1"/>
        <end position="113"/>
    </location>
</feature>
<accession>A0AAV0KU77</accession>
<dbReference type="EMBL" id="CAMGYJ010000005">
    <property type="protein sequence ID" value="CAI0424408.1"/>
    <property type="molecule type" value="Genomic_DNA"/>
</dbReference>
<evidence type="ECO:0000256" key="4">
    <source>
        <dbReference type="ARBA" id="ARBA00022989"/>
    </source>
</evidence>
<name>A0AAV0KU77_9ROSI</name>
<dbReference type="PROSITE" id="PS50845">
    <property type="entry name" value="RETICULON"/>
    <property type="match status" value="1"/>
</dbReference>
<evidence type="ECO:0000256" key="2">
    <source>
        <dbReference type="ARBA" id="ARBA00022692"/>
    </source>
</evidence>
<keyword evidence="4 6" id="KW-1133">Transmembrane helix</keyword>
<evidence type="ECO:0000256" key="3">
    <source>
        <dbReference type="ARBA" id="ARBA00022824"/>
    </source>
</evidence>
<keyword evidence="3 6" id="KW-0256">Endoplasmic reticulum</keyword>
<dbReference type="Proteomes" id="UP001154282">
    <property type="component" value="Unassembled WGS sequence"/>
</dbReference>
<dbReference type="GO" id="GO:0009617">
    <property type="term" value="P:response to bacterium"/>
    <property type="evidence" value="ECO:0007669"/>
    <property type="project" value="InterPro"/>
</dbReference>